<organism evidence="3 4">
    <name type="scientific">Aspergillus pseudoustus</name>
    <dbReference type="NCBI Taxonomy" id="1810923"/>
    <lineage>
        <taxon>Eukaryota</taxon>
        <taxon>Fungi</taxon>
        <taxon>Dikarya</taxon>
        <taxon>Ascomycota</taxon>
        <taxon>Pezizomycotina</taxon>
        <taxon>Eurotiomycetes</taxon>
        <taxon>Eurotiomycetidae</taxon>
        <taxon>Eurotiales</taxon>
        <taxon>Aspergillaceae</taxon>
        <taxon>Aspergillus</taxon>
        <taxon>Aspergillus subgen. Nidulantes</taxon>
    </lineage>
</organism>
<gene>
    <name evidence="3" type="ORF">BJY01DRAFT_132783</name>
</gene>
<reference evidence="3 4" key="1">
    <citation type="submission" date="2024-07" db="EMBL/GenBank/DDBJ databases">
        <title>Section-level genome sequencing and comparative genomics of Aspergillus sections Usti and Cavernicolus.</title>
        <authorList>
            <consortium name="Lawrence Berkeley National Laboratory"/>
            <person name="Nybo J.L."/>
            <person name="Vesth T.C."/>
            <person name="Theobald S."/>
            <person name="Frisvad J.C."/>
            <person name="Larsen T.O."/>
            <person name="Kjaerboelling I."/>
            <person name="Rothschild-Mancinelli K."/>
            <person name="Lyhne E.K."/>
            <person name="Kogle M.E."/>
            <person name="Barry K."/>
            <person name="Clum A."/>
            <person name="Na H."/>
            <person name="Ledsgaard L."/>
            <person name="Lin J."/>
            <person name="Lipzen A."/>
            <person name="Kuo A."/>
            <person name="Riley R."/>
            <person name="Mondo S."/>
            <person name="Labutti K."/>
            <person name="Haridas S."/>
            <person name="Pangalinan J."/>
            <person name="Salamov A.A."/>
            <person name="Simmons B.A."/>
            <person name="Magnuson J.K."/>
            <person name="Chen J."/>
            <person name="Drula E."/>
            <person name="Henrissat B."/>
            <person name="Wiebenga A."/>
            <person name="Lubbers R.J."/>
            <person name="Gomes A.C."/>
            <person name="Makela M.R."/>
            <person name="Stajich J."/>
            <person name="Grigoriev I.V."/>
            <person name="Mortensen U.H."/>
            <person name="De Vries R.P."/>
            <person name="Baker S.E."/>
            <person name="Andersen M.R."/>
        </authorList>
    </citation>
    <scope>NUCLEOTIDE SEQUENCE [LARGE SCALE GENOMIC DNA]</scope>
    <source>
        <strain evidence="3 4">CBS 123904</strain>
    </source>
</reference>
<name>A0ABR4INH6_9EURO</name>
<evidence type="ECO:0000256" key="1">
    <source>
        <dbReference type="SAM" id="MobiDB-lite"/>
    </source>
</evidence>
<accession>A0ABR4INH6</accession>
<dbReference type="EMBL" id="JBFXLU010000370">
    <property type="protein sequence ID" value="KAL2828313.1"/>
    <property type="molecule type" value="Genomic_DNA"/>
</dbReference>
<keyword evidence="4" id="KW-1185">Reference proteome</keyword>
<evidence type="ECO:0000313" key="4">
    <source>
        <dbReference type="Proteomes" id="UP001610446"/>
    </source>
</evidence>
<feature type="region of interest" description="Disordered" evidence="1">
    <location>
        <begin position="158"/>
        <end position="223"/>
    </location>
</feature>
<proteinExistence type="predicted"/>
<protein>
    <recommendedName>
        <fullName evidence="5">WSC domain-containing protein</fullName>
    </recommendedName>
</protein>
<evidence type="ECO:0000256" key="2">
    <source>
        <dbReference type="SAM" id="SignalP"/>
    </source>
</evidence>
<evidence type="ECO:0008006" key="5">
    <source>
        <dbReference type="Google" id="ProtNLM"/>
    </source>
</evidence>
<feature type="chain" id="PRO_5045597290" description="WSC domain-containing protein" evidence="2">
    <location>
        <begin position="29"/>
        <end position="247"/>
    </location>
</feature>
<comment type="caution">
    <text evidence="3">The sequence shown here is derived from an EMBL/GenBank/DDBJ whole genome shotgun (WGS) entry which is preliminary data.</text>
</comment>
<dbReference type="Proteomes" id="UP001610446">
    <property type="component" value="Unassembled WGS sequence"/>
</dbReference>
<evidence type="ECO:0000313" key="3">
    <source>
        <dbReference type="EMBL" id="KAL2828313.1"/>
    </source>
</evidence>
<sequence length="247" mass="25598">MVPPPKESLLSLALVSLPLVALLTPTLALNCDAPLPGTQNTTYSSNATPCLLRCHDSVTIATGTLLPGMLNSTAIPYCYLDCVHTDTTPAQSALAPECSSTCEDSGHAGNIEVLGWCVYWCVDGYADEVKTSSCVPRYAFEPVTTVVDGRTETLTLLTNPAGYTSSSDESTSESSEVTSSRETTSTSTSDASTASFTSTNVEASTSTSAGGSAVADSAEPTSTDNAGTTLYAEWFGLVASLCIMLLL</sequence>
<feature type="compositionally biased region" description="Low complexity" evidence="1">
    <location>
        <begin position="164"/>
        <end position="219"/>
    </location>
</feature>
<feature type="signal peptide" evidence="2">
    <location>
        <begin position="1"/>
        <end position="28"/>
    </location>
</feature>
<keyword evidence="2" id="KW-0732">Signal</keyword>